<dbReference type="GO" id="GO:0016226">
    <property type="term" value="P:iron-sulfur cluster assembly"/>
    <property type="evidence" value="ECO:0007669"/>
    <property type="project" value="UniProtKB-UniRule"/>
</dbReference>
<accession>A0A5K1VMF5</accession>
<dbReference type="VEuPathDB" id="AmoebaDB:EHI_129310"/>
<dbReference type="GO" id="GO:0051604">
    <property type="term" value="P:protein maturation"/>
    <property type="evidence" value="ECO:0007669"/>
    <property type="project" value="UniProtKB-UniRule"/>
</dbReference>
<evidence type="ECO:0000313" key="4">
    <source>
        <dbReference type="Proteomes" id="UP000078387"/>
    </source>
</evidence>
<dbReference type="VEuPathDB" id="AmoebaDB:EHI8A_018870"/>
<comment type="caution">
    <text evidence="3">The sequence shown here is derived from an EMBL/GenBank/DDBJ whole genome shotgun (WGS) entry which is preliminary data.</text>
</comment>
<proteinExistence type="inferred from homology"/>
<evidence type="ECO:0000256" key="1">
    <source>
        <dbReference type="RuleBase" id="RU367072"/>
    </source>
</evidence>
<gene>
    <name evidence="3" type="ORF">CL6EHI_129310</name>
</gene>
<dbReference type="InterPro" id="IPR029240">
    <property type="entry name" value="MMS19_N"/>
</dbReference>
<dbReference type="Proteomes" id="UP000078387">
    <property type="component" value="Unassembled WGS sequence"/>
</dbReference>
<dbReference type="PANTHER" id="PTHR12891:SF0">
    <property type="entry name" value="MMS19 NUCLEOTIDE EXCISION REPAIR PROTEIN HOMOLOG"/>
    <property type="match status" value="1"/>
</dbReference>
<dbReference type="EMBL" id="BDEQ01000001">
    <property type="protein sequence ID" value="GAT98523.1"/>
    <property type="molecule type" value="Genomic_DNA"/>
</dbReference>
<dbReference type="VEuPathDB" id="AmoebaDB:EHI5A_042220"/>
<dbReference type="GO" id="GO:0005634">
    <property type="term" value="C:nucleus"/>
    <property type="evidence" value="ECO:0007669"/>
    <property type="project" value="UniProtKB-SubCell"/>
</dbReference>
<reference evidence="3 4" key="1">
    <citation type="submission" date="2016-05" db="EMBL/GenBank/DDBJ databases">
        <title>First whole genome sequencing of Entamoeba histolytica HM1:IMSS-clone-6.</title>
        <authorList>
            <person name="Mukherjee Avik.K."/>
            <person name="Izumyama S."/>
            <person name="Nakada-Tsukui K."/>
            <person name="Nozaki T."/>
        </authorList>
    </citation>
    <scope>NUCLEOTIDE SEQUENCE [LARGE SCALE GENOMIC DNA]</scope>
    <source>
        <strain evidence="3 4">HM1:IMSS clone 6</strain>
    </source>
</reference>
<dbReference type="VEuPathDB" id="AmoebaDB:EHI7A_021900"/>
<dbReference type="PANTHER" id="PTHR12891">
    <property type="entry name" value="DNA REPAIR/TRANSCRIPTION PROTEIN MET18/MMS19"/>
    <property type="match status" value="1"/>
</dbReference>
<protein>
    <recommendedName>
        <fullName evidence="1">MMS19 nucleotide excision repair protein</fullName>
    </recommendedName>
</protein>
<evidence type="ECO:0000313" key="3">
    <source>
        <dbReference type="EMBL" id="GAT98523.1"/>
    </source>
</evidence>
<dbReference type="VEuPathDB" id="AmoebaDB:KM1_086580"/>
<dbReference type="SUPFAM" id="SSF48371">
    <property type="entry name" value="ARM repeat"/>
    <property type="match status" value="1"/>
</dbReference>
<dbReference type="AlphaFoldDB" id="A0A5K1VMF5"/>
<comment type="similarity">
    <text evidence="1">Belongs to the MET18/MMS19 family.</text>
</comment>
<name>A0A5K1VMF5_ENTHI</name>
<dbReference type="InterPro" id="IPR039920">
    <property type="entry name" value="MMS19"/>
</dbReference>
<keyword evidence="1" id="KW-0539">Nucleus</keyword>
<comment type="subcellular location">
    <subcellularLocation>
        <location evidence="1">Nucleus</location>
    </subcellularLocation>
</comment>
<dbReference type="Pfam" id="PF14500">
    <property type="entry name" value="MMS19_N"/>
    <property type="match status" value="1"/>
</dbReference>
<organism evidence="3 4">
    <name type="scientific">Entamoeba histolytica</name>
    <dbReference type="NCBI Taxonomy" id="5759"/>
    <lineage>
        <taxon>Eukaryota</taxon>
        <taxon>Amoebozoa</taxon>
        <taxon>Evosea</taxon>
        <taxon>Archamoebae</taxon>
        <taxon>Mastigamoebida</taxon>
        <taxon>Entamoebidae</taxon>
        <taxon>Entamoeba</taxon>
    </lineage>
</organism>
<dbReference type="InterPro" id="IPR016024">
    <property type="entry name" value="ARM-type_fold"/>
</dbReference>
<comment type="function">
    <text evidence="1">Key component of the cytosolic iron-sulfur protein assembly (CIA) complex, a multiprotein complex that mediates the incorporation of iron-sulfur cluster into apoproteins specifically involved in DNA metabolism and genomic integrity. In the CIA complex, MMS19 acts as an adapter between early-acting CIA components and a subset of cellular target iron-sulfur proteins.</text>
</comment>
<feature type="domain" description="MMS19 N-terminal" evidence="2">
    <location>
        <begin position="39"/>
        <end position="284"/>
    </location>
</feature>
<keyword evidence="1" id="KW-0227">DNA damage</keyword>
<dbReference type="OMA" id="AWDLHIL"/>
<evidence type="ECO:0000259" key="2">
    <source>
        <dbReference type="Pfam" id="PF14500"/>
    </source>
</evidence>
<dbReference type="GO" id="GO:0006281">
    <property type="term" value="P:DNA repair"/>
    <property type="evidence" value="ECO:0007669"/>
    <property type="project" value="UniProtKB-UniRule"/>
</dbReference>
<keyword evidence="1" id="KW-0234">DNA repair</keyword>
<sequence>MSTPAQQLNEFIESPKVIKEGYEIIDQLMKNNYNVNSLVTDLGDTLPSEDERIRFRATSLLTYCLIKYPIKEESKDVFVDYLASRLVDAVCLEPILTALLQLVTKKPSDEIINEIAMAYSCMRTQLYTKEVRILVYQFYKVFINYYQATEVIDTCVQLIELERDPECLKEVFDLIKLVSQKNEIDADSAPLLFDCASAYFPILYPPKGDEALRIDLTNKILDAFVSAPIYAQFALPFLLDKLDADLSSIKLEALKAIYFCIQRFELKYVYAYFTHIWESIEQNISTVGVVEVNEFAFAIASYFCSLDDFHSKNLMESIKMFCLRMMSETDEIIINFVNGLLEELTKKSEKFFKVFVPVFIQCFHDQLQDADDRPKEQFERELFIVRLIYQRIIEGMPLLDCVKGQVAWDLHRLATPLHPCFVSLLDIDVSLALLNLLGEQRMVPFQNAIELSENKCHDAIPILQRLYEKEEDVMISLLPANKIITNLELVSGIALHSPKLFEQLLKLIPTLQSNEYVPVFQSILSDALPFNCLDVYVNHCIPVFIVITNGVLSPLFNTLMNRLSRLHSILSSKKISELTEGVLSQLKEHSRLLLILPSLLQFYQPENLIVYLNEVQEVDKDTIAIYSLLISKLTNIIPHVLEQNKEYFNGYKTIQELDSHESNKQATPIFIEELCRMNNKAIECLKEMIVFDSINKKNELHWKEELFNLVYERFIESHQVTTVEESHIMILLFSLLPTEKLLTYESTVLKIFNIICVPTSHLNEIDSVVVLLFNILPTVSQYPMSLIESELDSIITKLFNVLYINGTTIKYRCDIIDLLTRIRVVYGIDAIRPYQKNVIKKLLVPLDDNKRLVRRSAAICRNIWETTA</sequence>
<dbReference type="GO" id="GO:0097361">
    <property type="term" value="C:cytosolic [4Fe-4S] assembly targeting complex"/>
    <property type="evidence" value="ECO:0007669"/>
    <property type="project" value="UniProtKB-UniRule"/>
</dbReference>